<dbReference type="Proteomes" id="UP000492821">
    <property type="component" value="Unassembled WGS sequence"/>
</dbReference>
<reference evidence="4" key="2">
    <citation type="submission" date="2020-10" db="UniProtKB">
        <authorList>
            <consortium name="WormBaseParasite"/>
        </authorList>
    </citation>
    <scope>IDENTIFICATION</scope>
</reference>
<proteinExistence type="predicted"/>
<evidence type="ECO:0000256" key="2">
    <source>
        <dbReference type="SAM" id="SignalP"/>
    </source>
</evidence>
<keyword evidence="2" id="KW-0732">Signal</keyword>
<feature type="compositionally biased region" description="Basic residues" evidence="1">
    <location>
        <begin position="34"/>
        <end position="62"/>
    </location>
</feature>
<organism evidence="3 4">
    <name type="scientific">Panagrellus redivivus</name>
    <name type="common">Microworm</name>
    <dbReference type="NCBI Taxonomy" id="6233"/>
    <lineage>
        <taxon>Eukaryota</taxon>
        <taxon>Metazoa</taxon>
        <taxon>Ecdysozoa</taxon>
        <taxon>Nematoda</taxon>
        <taxon>Chromadorea</taxon>
        <taxon>Rhabditida</taxon>
        <taxon>Tylenchina</taxon>
        <taxon>Panagrolaimomorpha</taxon>
        <taxon>Panagrolaimoidea</taxon>
        <taxon>Panagrolaimidae</taxon>
        <taxon>Panagrellus</taxon>
    </lineage>
</organism>
<dbReference type="WBParaSite" id="Pan_g23538.t1">
    <property type="protein sequence ID" value="Pan_g23538.t1"/>
    <property type="gene ID" value="Pan_g23538"/>
</dbReference>
<feature type="chain" id="PRO_5028868397" evidence="2">
    <location>
        <begin position="22"/>
        <end position="88"/>
    </location>
</feature>
<evidence type="ECO:0000313" key="4">
    <source>
        <dbReference type="WBParaSite" id="Pan_g23538.t1"/>
    </source>
</evidence>
<feature type="signal peptide" evidence="2">
    <location>
        <begin position="1"/>
        <end position="21"/>
    </location>
</feature>
<evidence type="ECO:0000256" key="1">
    <source>
        <dbReference type="SAM" id="MobiDB-lite"/>
    </source>
</evidence>
<keyword evidence="3" id="KW-1185">Reference proteome</keyword>
<sequence length="88" mass="9834">MNRQMYLRLFVFLAIVVIAGSQHLSLHHLFNPHSAHHGQPAHHGSHHQPAHHGGHQQGHHGGHHELHHGYGGTHSSWHASIVRHAFGK</sequence>
<dbReference type="AlphaFoldDB" id="A0A7E4VQW3"/>
<protein>
    <submittedName>
        <fullName evidence="4">Histidine-rich glycoprotein</fullName>
    </submittedName>
</protein>
<feature type="region of interest" description="Disordered" evidence="1">
    <location>
        <begin position="31"/>
        <end position="73"/>
    </location>
</feature>
<evidence type="ECO:0000313" key="3">
    <source>
        <dbReference type="Proteomes" id="UP000492821"/>
    </source>
</evidence>
<reference evidence="3" key="1">
    <citation type="journal article" date="2013" name="Genetics">
        <title>The draft genome and transcriptome of Panagrellus redivivus are shaped by the harsh demands of a free-living lifestyle.</title>
        <authorList>
            <person name="Srinivasan J."/>
            <person name="Dillman A.R."/>
            <person name="Macchietto M.G."/>
            <person name="Heikkinen L."/>
            <person name="Lakso M."/>
            <person name="Fracchia K.M."/>
            <person name="Antoshechkin I."/>
            <person name="Mortazavi A."/>
            <person name="Wong G."/>
            <person name="Sternberg P.W."/>
        </authorList>
    </citation>
    <scope>NUCLEOTIDE SEQUENCE [LARGE SCALE GENOMIC DNA]</scope>
    <source>
        <strain evidence="3">MT8872</strain>
    </source>
</reference>
<name>A0A7E4VQW3_PANRE</name>
<accession>A0A7E4VQW3</accession>